<dbReference type="EC" id="2.7.10.1" evidence="2"/>
<dbReference type="InterPro" id="IPR000719">
    <property type="entry name" value="Prot_kinase_dom"/>
</dbReference>
<keyword evidence="5" id="KW-0677">Repeat</keyword>
<dbReference type="InterPro" id="IPR008266">
    <property type="entry name" value="Tyr_kinase_AS"/>
</dbReference>
<evidence type="ECO:0000256" key="7">
    <source>
        <dbReference type="ARBA" id="ARBA00022989"/>
    </source>
</evidence>
<feature type="transmembrane region" description="Helical" evidence="14">
    <location>
        <begin position="528"/>
        <end position="551"/>
    </location>
</feature>
<dbReference type="InterPro" id="IPR036116">
    <property type="entry name" value="FN3_sf"/>
</dbReference>
<keyword evidence="3" id="KW-0808">Transferase</keyword>
<dbReference type="SUPFAM" id="SSF56112">
    <property type="entry name" value="Protein kinase-like (PK-like)"/>
    <property type="match status" value="1"/>
</dbReference>
<dbReference type="SMART" id="SM00060">
    <property type="entry name" value="FN3"/>
    <property type="match status" value="3"/>
</dbReference>
<feature type="domain" description="Protein kinase" evidence="15">
    <location>
        <begin position="602"/>
        <end position="916"/>
    </location>
</feature>
<dbReference type="InterPro" id="IPR011009">
    <property type="entry name" value="Kinase-like_dom_sf"/>
</dbReference>
<keyword evidence="18" id="KW-1185">Reference proteome</keyword>
<dbReference type="PROSITE" id="PS00107">
    <property type="entry name" value="PROTEIN_KINASE_ATP"/>
    <property type="match status" value="1"/>
</dbReference>
<keyword evidence="9" id="KW-0675">Receptor</keyword>
<evidence type="ECO:0000256" key="12">
    <source>
        <dbReference type="PROSITE-ProRule" id="PRU10141"/>
    </source>
</evidence>
<evidence type="ECO:0000256" key="14">
    <source>
        <dbReference type="SAM" id="Phobius"/>
    </source>
</evidence>
<dbReference type="CDD" id="cd00192">
    <property type="entry name" value="PTKc"/>
    <property type="match status" value="1"/>
</dbReference>
<feature type="compositionally biased region" description="Low complexity" evidence="13">
    <location>
        <begin position="723"/>
        <end position="733"/>
    </location>
</feature>
<feature type="region of interest" description="Disordered" evidence="13">
    <location>
        <begin position="723"/>
        <end position="742"/>
    </location>
</feature>
<dbReference type="InterPro" id="IPR050122">
    <property type="entry name" value="RTK"/>
</dbReference>
<dbReference type="InterPro" id="IPR013783">
    <property type="entry name" value="Ig-like_fold"/>
</dbReference>
<evidence type="ECO:0000313" key="17">
    <source>
        <dbReference type="EMBL" id="CAL1526441.1"/>
    </source>
</evidence>
<evidence type="ECO:0000256" key="8">
    <source>
        <dbReference type="ARBA" id="ARBA00023136"/>
    </source>
</evidence>
<dbReference type="Pfam" id="PF07714">
    <property type="entry name" value="PK_Tyr_Ser-Thr"/>
    <property type="match status" value="1"/>
</dbReference>
<dbReference type="GO" id="GO:0004714">
    <property type="term" value="F:transmembrane receptor protein tyrosine kinase activity"/>
    <property type="evidence" value="ECO:0007669"/>
    <property type="project" value="UniProtKB-EC"/>
</dbReference>
<dbReference type="EMBL" id="CAXITT010000005">
    <property type="protein sequence ID" value="CAL1526441.1"/>
    <property type="molecule type" value="Genomic_DNA"/>
</dbReference>
<dbReference type="PROSITE" id="PS00109">
    <property type="entry name" value="PROTEIN_KINASE_TYR"/>
    <property type="match status" value="1"/>
</dbReference>
<keyword evidence="7 14" id="KW-1133">Transmembrane helix</keyword>
<keyword evidence="12" id="KW-0547">Nucleotide-binding</keyword>
<feature type="region of interest" description="Disordered" evidence="13">
    <location>
        <begin position="936"/>
        <end position="968"/>
    </location>
</feature>
<dbReference type="SMART" id="SM00219">
    <property type="entry name" value="TyrKc"/>
    <property type="match status" value="1"/>
</dbReference>
<evidence type="ECO:0000256" key="13">
    <source>
        <dbReference type="SAM" id="MobiDB-lite"/>
    </source>
</evidence>
<dbReference type="PROSITE" id="PS50853">
    <property type="entry name" value="FN3"/>
    <property type="match status" value="2"/>
</dbReference>
<dbReference type="SUPFAM" id="SSF49265">
    <property type="entry name" value="Fibronectin type III"/>
    <property type="match status" value="2"/>
</dbReference>
<comment type="caution">
    <text evidence="17">The sequence shown here is derived from an EMBL/GenBank/DDBJ whole genome shotgun (WGS) entry which is preliminary data.</text>
</comment>
<evidence type="ECO:0000256" key="9">
    <source>
        <dbReference type="ARBA" id="ARBA00023170"/>
    </source>
</evidence>
<keyword evidence="4 14" id="KW-0812">Transmembrane</keyword>
<evidence type="ECO:0000256" key="5">
    <source>
        <dbReference type="ARBA" id="ARBA00022737"/>
    </source>
</evidence>
<feature type="region of interest" description="Disordered" evidence="13">
    <location>
        <begin position="1046"/>
        <end position="1089"/>
    </location>
</feature>
<dbReference type="InterPro" id="IPR001245">
    <property type="entry name" value="Ser-Thr/Tyr_kinase_cat_dom"/>
</dbReference>
<organism evidence="17 18">
    <name type="scientific">Lymnaea stagnalis</name>
    <name type="common">Great pond snail</name>
    <name type="synonym">Helix stagnalis</name>
    <dbReference type="NCBI Taxonomy" id="6523"/>
    <lineage>
        <taxon>Eukaryota</taxon>
        <taxon>Metazoa</taxon>
        <taxon>Spiralia</taxon>
        <taxon>Lophotrochozoa</taxon>
        <taxon>Mollusca</taxon>
        <taxon>Gastropoda</taxon>
        <taxon>Heterobranchia</taxon>
        <taxon>Euthyneura</taxon>
        <taxon>Panpulmonata</taxon>
        <taxon>Hygrophila</taxon>
        <taxon>Lymnaeoidea</taxon>
        <taxon>Lymnaeidae</taxon>
        <taxon>Lymnaea</taxon>
    </lineage>
</organism>
<dbReference type="Gene3D" id="2.60.40.10">
    <property type="entry name" value="Immunoglobulins"/>
    <property type="match status" value="2"/>
</dbReference>
<evidence type="ECO:0000256" key="10">
    <source>
        <dbReference type="ARBA" id="ARBA00023180"/>
    </source>
</evidence>
<dbReference type="CDD" id="cd00063">
    <property type="entry name" value="FN3"/>
    <property type="match status" value="2"/>
</dbReference>
<dbReference type="Pfam" id="PF00041">
    <property type="entry name" value="fn3"/>
    <property type="match status" value="1"/>
</dbReference>
<keyword evidence="8 14" id="KW-0472">Membrane</keyword>
<dbReference type="GO" id="GO:0007169">
    <property type="term" value="P:cell surface receptor protein tyrosine kinase signaling pathway"/>
    <property type="evidence" value="ECO:0007669"/>
    <property type="project" value="TreeGrafter"/>
</dbReference>
<gene>
    <name evidence="17" type="ORF">GSLYS_00000618001</name>
</gene>
<dbReference type="AlphaFoldDB" id="A0AAV2GZP1"/>
<feature type="domain" description="Fibronectin type-III" evidence="16">
    <location>
        <begin position="182"/>
        <end position="283"/>
    </location>
</feature>
<evidence type="ECO:0000313" key="18">
    <source>
        <dbReference type="Proteomes" id="UP001497497"/>
    </source>
</evidence>
<protein>
    <recommendedName>
        <fullName evidence="2">receptor protein-tyrosine kinase</fullName>
        <ecNumber evidence="2">2.7.10.1</ecNumber>
    </recommendedName>
</protein>
<dbReference type="InterPro" id="IPR017441">
    <property type="entry name" value="Protein_kinase_ATP_BS"/>
</dbReference>
<dbReference type="PANTHER" id="PTHR24416">
    <property type="entry name" value="TYROSINE-PROTEIN KINASE RECEPTOR"/>
    <property type="match status" value="1"/>
</dbReference>
<dbReference type="InterPro" id="IPR003961">
    <property type="entry name" value="FN3_dom"/>
</dbReference>
<feature type="compositionally biased region" description="Polar residues" evidence="13">
    <location>
        <begin position="939"/>
        <end position="955"/>
    </location>
</feature>
<dbReference type="PANTHER" id="PTHR24416:SF620">
    <property type="entry name" value="TYROSINE-PROTEIN KINASE RECEPTOR TORSO"/>
    <property type="match status" value="1"/>
</dbReference>
<dbReference type="Gene3D" id="3.30.200.20">
    <property type="entry name" value="Phosphorylase Kinase, domain 1"/>
    <property type="match status" value="1"/>
</dbReference>
<sequence>MILIRPRKAASPSSGVVPVLCVLHVLLRLIRLLPQWIVVSASLTCDLVPRTSASIVNASMGPDTDLYREIPKYKTVLARARCQAYCNEKHGMQKMASPTELNDSYRPFLCGSDPIICQQCSTICNMRIEDVGQCNDTCANNECTVTCGVFNQTLEEEFRTEALVYAGSQHINLTVSSPTPACLYTPIPENVTSEGSTIILKWNVQGANGQSSTSPLCFVIEVQEETRFGNLTNWDTIGYTNFSVMPIVRLNPESKYRLRVSAVSQAGLISQPSMSTWITLPLAEAPQPVKNISVHQYMRGHNVRAEVRWDVANNVGCYFRVYWMSLDGISFNSRELREWIGNRCELYNLLFENVYKLEIETFDRFFSRSSKRVFFEFKTLNCLRSTNASYNLCAPDAPRNLQYQIQEPYKKNNSMYTNVTLTWQPPKYVSRSNTFEKYLVTWRLNPDIQNYAIIKADRGVCTIDARLTSWTMTNVVWGAEYIVYLAAESKAGTGEKTWVTVITGPGYADLVDSEANLLEHASRPAENLYFATIIPATLAVAAVSICLFYYIKLKKNSRHFAGMHGSRREAINPFYEYTVTKVPPETEALINTDEYEVDYSCLKLTIVLGEGAFGKVMKAEFTPSNTYQRRVGSDTKTVAVKMLKEHATPEERRFLLLETSAMKALGHHPNIVSIIACVTNSTRPCIIMDYCPLGDLRNYLRQHRTKVHYTACVSMSSSFSSNVNSTGNSTKGSMVNGTSEKNSFEDQAQPDALSQTTLLSYARQIAQGMEYLNQNRFIHRDLASRNILMASPKMVKISDFGLSRDVYETNAYQPTSARKLPFKWMPIEAIFDQVFTIKSDVWSYGILLWEIVTLGGCPYPGVPNSDLFRLLSEGYRLERPNNCSHDIYKIMLTCWHPCLDDRPSFTQLKNKIESLLEATCSYIDLSKEVSADYYRNDSSDQQEQEFSTVTKSSDVGSDHMPTGNISADTYSSQATAENPMRASKRYSRFETSSSFNENFAQVCAHYPVSKGPYVLGTNGPVPGLSEELLHKTPLSQIETSIKENGHHGLTWPAESTRSSPDISNTAESSLQSEALGNTRTSSWQSGKRCCNITKKPDISKRPKQAAAGRRGDMFGLDCVYPAEPPIQWTSHPSDEPIFLKFNESRAPGTELYGKSNKSFLADLQKDKGKLLLTSDIRDMPTQRTRSCMPSQSSEKSEGITSTDSAYCASLDTAPSTDTCSLMSGESLNVTSKLTQCSGCGLASAVFSLDNPNRDLTSG</sequence>
<accession>A0AAV2GZP1</accession>
<reference evidence="17 18" key="1">
    <citation type="submission" date="2024-04" db="EMBL/GenBank/DDBJ databases">
        <authorList>
            <consortium name="Genoscope - CEA"/>
            <person name="William W."/>
        </authorList>
    </citation>
    <scope>NUCLEOTIDE SEQUENCE [LARGE SCALE GENOMIC DNA]</scope>
</reference>
<evidence type="ECO:0000256" key="11">
    <source>
        <dbReference type="ARBA" id="ARBA00051243"/>
    </source>
</evidence>
<dbReference type="GO" id="GO:0005524">
    <property type="term" value="F:ATP binding"/>
    <property type="evidence" value="ECO:0007669"/>
    <property type="project" value="UniProtKB-UniRule"/>
</dbReference>
<feature type="compositionally biased region" description="Polar residues" evidence="13">
    <location>
        <begin position="1053"/>
        <end position="1085"/>
    </location>
</feature>
<feature type="binding site" evidence="12">
    <location>
        <position position="641"/>
    </location>
    <ligand>
        <name>ATP</name>
        <dbReference type="ChEBI" id="CHEBI:30616"/>
    </ligand>
</feature>
<dbReference type="Proteomes" id="UP001497497">
    <property type="component" value="Unassembled WGS sequence"/>
</dbReference>
<proteinExistence type="predicted"/>
<keyword evidence="10" id="KW-0325">Glycoprotein</keyword>
<evidence type="ECO:0000256" key="1">
    <source>
        <dbReference type="ARBA" id="ARBA00004167"/>
    </source>
</evidence>
<keyword evidence="6" id="KW-0418">Kinase</keyword>
<evidence type="ECO:0000259" key="15">
    <source>
        <dbReference type="PROSITE" id="PS50011"/>
    </source>
</evidence>
<dbReference type="InterPro" id="IPR020635">
    <property type="entry name" value="Tyr_kinase_cat_dom"/>
</dbReference>
<dbReference type="GO" id="GO:0005886">
    <property type="term" value="C:plasma membrane"/>
    <property type="evidence" value="ECO:0007669"/>
    <property type="project" value="TreeGrafter"/>
</dbReference>
<comment type="subcellular location">
    <subcellularLocation>
        <location evidence="1">Membrane</location>
        <topology evidence="1">Single-pass membrane protein</topology>
    </subcellularLocation>
</comment>
<evidence type="ECO:0000256" key="3">
    <source>
        <dbReference type="ARBA" id="ARBA00022679"/>
    </source>
</evidence>
<evidence type="ECO:0000256" key="6">
    <source>
        <dbReference type="ARBA" id="ARBA00022777"/>
    </source>
</evidence>
<keyword evidence="12" id="KW-0067">ATP-binding</keyword>
<dbReference type="PROSITE" id="PS50011">
    <property type="entry name" value="PROTEIN_KINASE_DOM"/>
    <property type="match status" value="1"/>
</dbReference>
<evidence type="ECO:0000256" key="4">
    <source>
        <dbReference type="ARBA" id="ARBA00022692"/>
    </source>
</evidence>
<dbReference type="GO" id="GO:0043235">
    <property type="term" value="C:receptor complex"/>
    <property type="evidence" value="ECO:0007669"/>
    <property type="project" value="TreeGrafter"/>
</dbReference>
<evidence type="ECO:0000256" key="2">
    <source>
        <dbReference type="ARBA" id="ARBA00011902"/>
    </source>
</evidence>
<evidence type="ECO:0000259" key="16">
    <source>
        <dbReference type="PROSITE" id="PS50853"/>
    </source>
</evidence>
<name>A0AAV2GZP1_LYMST</name>
<dbReference type="Gene3D" id="1.10.510.10">
    <property type="entry name" value="Transferase(Phosphotransferase) domain 1"/>
    <property type="match status" value="1"/>
</dbReference>
<feature type="domain" description="Fibronectin type-III" evidence="16">
    <location>
        <begin position="397"/>
        <end position="507"/>
    </location>
</feature>
<comment type="catalytic activity">
    <reaction evidence="11">
        <text>L-tyrosyl-[protein] + ATP = O-phospho-L-tyrosyl-[protein] + ADP + H(+)</text>
        <dbReference type="Rhea" id="RHEA:10596"/>
        <dbReference type="Rhea" id="RHEA-COMP:10136"/>
        <dbReference type="Rhea" id="RHEA-COMP:20101"/>
        <dbReference type="ChEBI" id="CHEBI:15378"/>
        <dbReference type="ChEBI" id="CHEBI:30616"/>
        <dbReference type="ChEBI" id="CHEBI:46858"/>
        <dbReference type="ChEBI" id="CHEBI:61978"/>
        <dbReference type="ChEBI" id="CHEBI:456216"/>
        <dbReference type="EC" id="2.7.10.1"/>
    </reaction>
</comment>